<feature type="transmembrane region" description="Helical" evidence="3">
    <location>
        <begin position="49"/>
        <end position="68"/>
    </location>
</feature>
<evidence type="ECO:0000313" key="5">
    <source>
        <dbReference type="EMBL" id="WQG87546.1"/>
    </source>
</evidence>
<dbReference type="Gene3D" id="1.25.40.10">
    <property type="entry name" value="Tetratricopeptide repeat domain"/>
    <property type="match status" value="1"/>
</dbReference>
<keyword evidence="3" id="KW-0812">Transmembrane</keyword>
<reference evidence="4 6" key="1">
    <citation type="submission" date="2016-11" db="EMBL/GenBank/DDBJ databases">
        <authorList>
            <person name="Jaros S."/>
            <person name="Januszkiewicz K."/>
            <person name="Wedrychowicz H."/>
        </authorList>
    </citation>
    <scope>NUCLEOTIDE SEQUENCE [LARGE SCALE GENOMIC DNA]</scope>
    <source>
        <strain evidence="4 6">DSM 784</strain>
    </source>
</reference>
<sequence length="318" mass="36509">MNENAPTEEEQDIPDACFQCNSPDYEPGYPVKLCKTCRKRFSRYPLKKNILLGAIGLGILFALSVYKFKDQFKAAITFEKGLDFADNREFISARAAFYQVLHLYPAHEKSKVHLLRAYYFNGELEQAIAILNELDKKPTYKMNPDLEEEVESVREMWLKDNKQHQEFSKGTGYFMDNRFREADSIFTKIVHENPTNWWASQFLSISLRQEKKYTEALAECNRRLSYNHEQPSALAEKAIVLLMLKKDKEALALAEQANKLSPLSSTTLFTLGVARYCNNDITGAKEALSQMDGLGTDSFHPADSLNRIITQHINLRNL</sequence>
<dbReference type="RefSeq" id="WP_072358735.1">
    <property type="nucleotide sequence ID" value="NZ_CP139972.1"/>
</dbReference>
<accession>A0A1K1NZ96</accession>
<evidence type="ECO:0000256" key="2">
    <source>
        <dbReference type="ARBA" id="ARBA00022803"/>
    </source>
</evidence>
<evidence type="ECO:0000256" key="3">
    <source>
        <dbReference type="SAM" id="Phobius"/>
    </source>
</evidence>
<dbReference type="EMBL" id="FPIZ01000004">
    <property type="protein sequence ID" value="SFW40636.1"/>
    <property type="molecule type" value="Genomic_DNA"/>
</dbReference>
<protein>
    <submittedName>
        <fullName evidence="4">Uncharacterized protein</fullName>
    </submittedName>
</protein>
<dbReference type="SUPFAM" id="SSF48452">
    <property type="entry name" value="TPR-like"/>
    <property type="match status" value="2"/>
</dbReference>
<keyword evidence="3" id="KW-0472">Membrane</keyword>
<dbReference type="Proteomes" id="UP000183788">
    <property type="component" value="Unassembled WGS sequence"/>
</dbReference>
<keyword evidence="1" id="KW-0677">Repeat</keyword>
<evidence type="ECO:0000313" key="4">
    <source>
        <dbReference type="EMBL" id="SFW40636.1"/>
    </source>
</evidence>
<keyword evidence="2" id="KW-0802">TPR repeat</keyword>
<name>A0A1K1NZ96_9BACT</name>
<evidence type="ECO:0000313" key="6">
    <source>
        <dbReference type="Proteomes" id="UP000183788"/>
    </source>
</evidence>
<dbReference type="PANTHER" id="PTHR44858:SF1">
    <property type="entry name" value="UDP-N-ACETYLGLUCOSAMINE--PEPTIDE N-ACETYLGLUCOSAMINYLTRANSFERASE SPINDLY-RELATED"/>
    <property type="match status" value="1"/>
</dbReference>
<gene>
    <name evidence="4" type="ORF">SAMN05661012_01627</name>
    <name evidence="5" type="ORF">SR876_21710</name>
</gene>
<dbReference type="AlphaFoldDB" id="A0A1K1NZ96"/>
<dbReference type="EMBL" id="CP140154">
    <property type="protein sequence ID" value="WQG87546.1"/>
    <property type="molecule type" value="Genomic_DNA"/>
</dbReference>
<dbReference type="InterPro" id="IPR011990">
    <property type="entry name" value="TPR-like_helical_dom_sf"/>
</dbReference>
<keyword evidence="3" id="KW-1133">Transmembrane helix</keyword>
<reference evidence="5 7" key="2">
    <citation type="submission" date="2023-11" db="EMBL/GenBank/DDBJ databases">
        <title>MicrobeMod: A computational toolkit for identifying prokaryotic methylation and restriction-modification with nanopore sequencing.</title>
        <authorList>
            <person name="Crits-Christoph A."/>
            <person name="Kang S.C."/>
            <person name="Lee H."/>
            <person name="Ostrov N."/>
        </authorList>
    </citation>
    <scope>NUCLEOTIDE SEQUENCE [LARGE SCALE GENOMIC DNA]</scope>
    <source>
        <strain evidence="5 7">ATCC 23090</strain>
    </source>
</reference>
<keyword evidence="7" id="KW-1185">Reference proteome</keyword>
<dbReference type="STRING" id="1004.SAMN05661012_01627"/>
<dbReference type="PANTHER" id="PTHR44858">
    <property type="entry name" value="TETRATRICOPEPTIDE REPEAT PROTEIN 6"/>
    <property type="match status" value="1"/>
</dbReference>
<proteinExistence type="predicted"/>
<dbReference type="InterPro" id="IPR050498">
    <property type="entry name" value="Ycf3"/>
</dbReference>
<dbReference type="OrthoDB" id="657771at2"/>
<evidence type="ECO:0000313" key="7">
    <source>
        <dbReference type="Proteomes" id="UP001326715"/>
    </source>
</evidence>
<dbReference type="Proteomes" id="UP001326715">
    <property type="component" value="Chromosome"/>
</dbReference>
<organism evidence="4 6">
    <name type="scientific">Chitinophaga sancti</name>
    <dbReference type="NCBI Taxonomy" id="1004"/>
    <lineage>
        <taxon>Bacteria</taxon>
        <taxon>Pseudomonadati</taxon>
        <taxon>Bacteroidota</taxon>
        <taxon>Chitinophagia</taxon>
        <taxon>Chitinophagales</taxon>
        <taxon>Chitinophagaceae</taxon>
        <taxon>Chitinophaga</taxon>
    </lineage>
</organism>
<dbReference type="Pfam" id="PF14559">
    <property type="entry name" value="TPR_19"/>
    <property type="match status" value="1"/>
</dbReference>
<evidence type="ECO:0000256" key="1">
    <source>
        <dbReference type="ARBA" id="ARBA00022737"/>
    </source>
</evidence>